<dbReference type="EMBL" id="JABEQP010000016">
    <property type="protein sequence ID" value="MBB2199247.1"/>
    <property type="molecule type" value="Genomic_DNA"/>
</dbReference>
<protein>
    <submittedName>
        <fullName evidence="1">Uncharacterized protein</fullName>
    </submittedName>
</protein>
<name>A0A7W4K305_9PROT</name>
<comment type="caution">
    <text evidence="1">The sequence shown here is derived from an EMBL/GenBank/DDBJ whole genome shotgun (WGS) entry which is preliminary data.</text>
</comment>
<evidence type="ECO:0000313" key="1">
    <source>
        <dbReference type="EMBL" id="MBB2199247.1"/>
    </source>
</evidence>
<proteinExistence type="predicted"/>
<dbReference type="AlphaFoldDB" id="A0A7W4K305"/>
<organism evidence="1 2">
    <name type="scientific">Gluconacetobacter dulcium</name>
    <dbReference type="NCBI Taxonomy" id="2729096"/>
    <lineage>
        <taxon>Bacteria</taxon>
        <taxon>Pseudomonadati</taxon>
        <taxon>Pseudomonadota</taxon>
        <taxon>Alphaproteobacteria</taxon>
        <taxon>Acetobacterales</taxon>
        <taxon>Acetobacteraceae</taxon>
        <taxon>Gluconacetobacter</taxon>
    </lineage>
</organism>
<dbReference type="Proteomes" id="UP000530320">
    <property type="component" value="Unassembled WGS sequence"/>
</dbReference>
<sequence length="69" mass="7542">MSEIDPAARAFDDLRAEVSVLRRAVGEGLKAVEATPMLKSEPSAYRYAVEQAGMAASHRMQNTFDGAIW</sequence>
<accession>A0A7W4K305</accession>
<dbReference type="RefSeq" id="WP_183010213.1">
    <property type="nucleotide sequence ID" value="NZ_JABEQP010000016.1"/>
</dbReference>
<reference evidence="1 2" key="1">
    <citation type="submission" date="2020-04" db="EMBL/GenBank/DDBJ databases">
        <title>Description of novel Gluconacetobacter.</title>
        <authorList>
            <person name="Sombolestani A."/>
        </authorList>
    </citation>
    <scope>NUCLEOTIDE SEQUENCE [LARGE SCALE GENOMIC DNA]</scope>
    <source>
        <strain evidence="1 2">LMG 22058</strain>
    </source>
</reference>
<evidence type="ECO:0000313" key="2">
    <source>
        <dbReference type="Proteomes" id="UP000530320"/>
    </source>
</evidence>
<gene>
    <name evidence="1" type="ORF">HLH44_17700</name>
</gene>